<feature type="transmembrane region" description="Helical" evidence="1">
    <location>
        <begin position="21"/>
        <end position="41"/>
    </location>
</feature>
<feature type="transmembrane region" description="Helical" evidence="1">
    <location>
        <begin position="68"/>
        <end position="88"/>
    </location>
</feature>
<protein>
    <submittedName>
        <fullName evidence="2">Uncharacterized protein</fullName>
    </submittedName>
</protein>
<keyword evidence="1" id="KW-1133">Transmembrane helix</keyword>
<gene>
    <name evidence="2" type="ORF">M406DRAFT_251017</name>
</gene>
<dbReference type="EMBL" id="MU032345">
    <property type="protein sequence ID" value="KAF3768350.1"/>
    <property type="molecule type" value="Genomic_DNA"/>
</dbReference>
<organism evidence="2 3">
    <name type="scientific">Cryphonectria parasitica (strain ATCC 38755 / EP155)</name>
    <dbReference type="NCBI Taxonomy" id="660469"/>
    <lineage>
        <taxon>Eukaryota</taxon>
        <taxon>Fungi</taxon>
        <taxon>Dikarya</taxon>
        <taxon>Ascomycota</taxon>
        <taxon>Pezizomycotina</taxon>
        <taxon>Sordariomycetes</taxon>
        <taxon>Sordariomycetidae</taxon>
        <taxon>Diaporthales</taxon>
        <taxon>Cryphonectriaceae</taxon>
        <taxon>Cryphonectria-Endothia species complex</taxon>
        <taxon>Cryphonectria</taxon>
    </lineage>
</organism>
<evidence type="ECO:0000256" key="1">
    <source>
        <dbReference type="SAM" id="Phobius"/>
    </source>
</evidence>
<dbReference type="GeneID" id="63833866"/>
<feature type="transmembrane region" description="Helical" evidence="1">
    <location>
        <begin position="133"/>
        <end position="153"/>
    </location>
</feature>
<name>A0A9P5CSP9_CRYP1</name>
<accession>A0A9P5CSP9</accession>
<dbReference type="RefSeq" id="XP_040779311.1">
    <property type="nucleotide sequence ID" value="XM_040916737.1"/>
</dbReference>
<keyword evidence="3" id="KW-1185">Reference proteome</keyword>
<dbReference type="AlphaFoldDB" id="A0A9P5CSP9"/>
<evidence type="ECO:0000313" key="2">
    <source>
        <dbReference type="EMBL" id="KAF3768350.1"/>
    </source>
</evidence>
<sequence>MIATYHSMVIESNEISAKYNFAAAAACWIMLAGFFILPGTFTTLRKSTVFSSSNDGQYIQSAVQNIPLLPLASVCYLSGISIIIFSWYCFQSKYIWIIRYLLMPTMLNCLSGLLTILINVYTAQNGFWSPTAWATLAVVLFTTLLVSSGILVYQWRLRALRTGQ</sequence>
<dbReference type="Proteomes" id="UP000803844">
    <property type="component" value="Unassembled WGS sequence"/>
</dbReference>
<keyword evidence="1" id="KW-0812">Transmembrane</keyword>
<keyword evidence="1" id="KW-0472">Membrane</keyword>
<evidence type="ECO:0000313" key="3">
    <source>
        <dbReference type="Proteomes" id="UP000803844"/>
    </source>
</evidence>
<comment type="caution">
    <text evidence="2">The sequence shown here is derived from an EMBL/GenBank/DDBJ whole genome shotgun (WGS) entry which is preliminary data.</text>
</comment>
<proteinExistence type="predicted"/>
<reference evidence="2" key="1">
    <citation type="journal article" date="2020" name="Phytopathology">
        <title>Genome sequence of the chestnut blight fungus Cryphonectria parasitica EP155: A fundamental resource for an archetypical invasive plant pathogen.</title>
        <authorList>
            <person name="Crouch J.A."/>
            <person name="Dawe A."/>
            <person name="Aerts A."/>
            <person name="Barry K."/>
            <person name="Churchill A.C.L."/>
            <person name="Grimwood J."/>
            <person name="Hillman B."/>
            <person name="Milgroom M.G."/>
            <person name="Pangilinan J."/>
            <person name="Smith M."/>
            <person name="Salamov A."/>
            <person name="Schmutz J."/>
            <person name="Yadav J."/>
            <person name="Grigoriev I.V."/>
            <person name="Nuss D."/>
        </authorList>
    </citation>
    <scope>NUCLEOTIDE SEQUENCE</scope>
    <source>
        <strain evidence="2">EP155</strain>
    </source>
</reference>
<feature type="transmembrane region" description="Helical" evidence="1">
    <location>
        <begin position="100"/>
        <end position="121"/>
    </location>
</feature>
<dbReference type="OrthoDB" id="3254104at2759"/>